<keyword evidence="4" id="KW-0472">Membrane</keyword>
<accession>A0ABV3T9Q8</accession>
<dbReference type="Gene3D" id="3.30.70.270">
    <property type="match status" value="1"/>
</dbReference>
<keyword evidence="6" id="KW-0548">Nucleotidyltransferase</keyword>
<keyword evidence="4" id="KW-0812">Transmembrane</keyword>
<comment type="caution">
    <text evidence="6">The sequence shown here is derived from an EMBL/GenBank/DDBJ whole genome shotgun (WGS) entry which is preliminary data.</text>
</comment>
<feature type="transmembrane region" description="Helical" evidence="4">
    <location>
        <begin position="130"/>
        <end position="148"/>
    </location>
</feature>
<evidence type="ECO:0000259" key="5">
    <source>
        <dbReference type="PROSITE" id="PS50887"/>
    </source>
</evidence>
<evidence type="ECO:0000256" key="3">
    <source>
        <dbReference type="SAM" id="Coils"/>
    </source>
</evidence>
<dbReference type="Pfam" id="PF00990">
    <property type="entry name" value="GGDEF"/>
    <property type="match status" value="1"/>
</dbReference>
<dbReference type="EC" id="2.7.7.65" evidence="1"/>
<feature type="transmembrane region" description="Helical" evidence="4">
    <location>
        <begin position="23"/>
        <end position="41"/>
    </location>
</feature>
<dbReference type="SUPFAM" id="SSF55073">
    <property type="entry name" value="Nucleotide cyclase"/>
    <property type="match status" value="1"/>
</dbReference>
<feature type="transmembrane region" description="Helical" evidence="4">
    <location>
        <begin position="160"/>
        <end position="180"/>
    </location>
</feature>
<dbReference type="GO" id="GO:0052621">
    <property type="term" value="F:diguanylate cyclase activity"/>
    <property type="evidence" value="ECO:0007669"/>
    <property type="project" value="UniProtKB-EC"/>
</dbReference>
<evidence type="ECO:0000313" key="6">
    <source>
        <dbReference type="EMBL" id="MEX0468349.1"/>
    </source>
</evidence>
<protein>
    <recommendedName>
        <fullName evidence="1">diguanylate cyclase</fullName>
        <ecNumber evidence="1">2.7.7.65</ecNumber>
    </recommendedName>
</protein>
<feature type="coiled-coil region" evidence="3">
    <location>
        <begin position="180"/>
        <end position="207"/>
    </location>
</feature>
<dbReference type="CDD" id="cd01949">
    <property type="entry name" value="GGDEF"/>
    <property type="match status" value="1"/>
</dbReference>
<evidence type="ECO:0000313" key="7">
    <source>
        <dbReference type="Proteomes" id="UP001556709"/>
    </source>
</evidence>
<feature type="transmembrane region" description="Helical" evidence="4">
    <location>
        <begin position="81"/>
        <end position="101"/>
    </location>
</feature>
<keyword evidence="3" id="KW-0175">Coiled coil</keyword>
<dbReference type="EMBL" id="JBAKFM010000001">
    <property type="protein sequence ID" value="MEX0468349.1"/>
    <property type="molecule type" value="Genomic_DNA"/>
</dbReference>
<feature type="transmembrane region" description="Helical" evidence="4">
    <location>
        <begin position="107"/>
        <end position="123"/>
    </location>
</feature>
<keyword evidence="4" id="KW-1133">Transmembrane helix</keyword>
<dbReference type="RefSeq" id="WP_367958148.1">
    <property type="nucleotide sequence ID" value="NZ_JBAKFK010000001.1"/>
</dbReference>
<evidence type="ECO:0000256" key="2">
    <source>
        <dbReference type="ARBA" id="ARBA00034247"/>
    </source>
</evidence>
<keyword evidence="7" id="KW-1185">Reference proteome</keyword>
<dbReference type="InterPro" id="IPR000160">
    <property type="entry name" value="GGDEF_dom"/>
</dbReference>
<dbReference type="InterPro" id="IPR029787">
    <property type="entry name" value="Nucleotide_cyclase"/>
</dbReference>
<dbReference type="PROSITE" id="PS50887">
    <property type="entry name" value="GGDEF"/>
    <property type="match status" value="1"/>
</dbReference>
<evidence type="ECO:0000256" key="4">
    <source>
        <dbReference type="SAM" id="Phobius"/>
    </source>
</evidence>
<proteinExistence type="predicted"/>
<organism evidence="6 7">
    <name type="scientific">Spiribacter pallidus</name>
    <dbReference type="NCBI Taxonomy" id="1987936"/>
    <lineage>
        <taxon>Bacteria</taxon>
        <taxon>Pseudomonadati</taxon>
        <taxon>Pseudomonadota</taxon>
        <taxon>Gammaproteobacteria</taxon>
        <taxon>Chromatiales</taxon>
        <taxon>Ectothiorhodospiraceae</taxon>
        <taxon>Spiribacter</taxon>
    </lineage>
</organism>
<dbReference type="InterPro" id="IPR050469">
    <property type="entry name" value="Diguanylate_Cyclase"/>
</dbReference>
<dbReference type="SMART" id="SM00267">
    <property type="entry name" value="GGDEF"/>
    <property type="match status" value="1"/>
</dbReference>
<feature type="domain" description="GGDEF" evidence="5">
    <location>
        <begin position="235"/>
        <end position="361"/>
    </location>
</feature>
<dbReference type="Proteomes" id="UP001556709">
    <property type="component" value="Unassembled WGS sequence"/>
</dbReference>
<comment type="catalytic activity">
    <reaction evidence="2">
        <text>2 GTP = 3',3'-c-di-GMP + 2 diphosphate</text>
        <dbReference type="Rhea" id="RHEA:24898"/>
        <dbReference type="ChEBI" id="CHEBI:33019"/>
        <dbReference type="ChEBI" id="CHEBI:37565"/>
        <dbReference type="ChEBI" id="CHEBI:58805"/>
        <dbReference type="EC" id="2.7.7.65"/>
    </reaction>
</comment>
<dbReference type="InterPro" id="IPR043128">
    <property type="entry name" value="Rev_trsase/Diguanyl_cyclase"/>
</dbReference>
<evidence type="ECO:0000256" key="1">
    <source>
        <dbReference type="ARBA" id="ARBA00012528"/>
    </source>
</evidence>
<name>A0ABV3T9Q8_9GAMM</name>
<keyword evidence="6" id="KW-0808">Transferase</keyword>
<feature type="transmembrane region" description="Helical" evidence="4">
    <location>
        <begin position="53"/>
        <end position="69"/>
    </location>
</feature>
<dbReference type="PANTHER" id="PTHR45138">
    <property type="entry name" value="REGULATORY COMPONENTS OF SENSORY TRANSDUCTION SYSTEM"/>
    <property type="match status" value="1"/>
</dbReference>
<dbReference type="NCBIfam" id="TIGR00254">
    <property type="entry name" value="GGDEF"/>
    <property type="match status" value="1"/>
</dbReference>
<gene>
    <name evidence="6" type="ORF">V6X73_01185</name>
</gene>
<dbReference type="PANTHER" id="PTHR45138:SF9">
    <property type="entry name" value="DIGUANYLATE CYCLASE DGCM-RELATED"/>
    <property type="match status" value="1"/>
</dbReference>
<sequence length="361" mass="40346">MNLPLGALLPGEDPRQSLRVRRFLLASTVYVLVIAFMGLYVRQGLLDFHEWRLTTLLIVLVNLALYVLLRSGRNERFADPSLTGIQMFVVCLIMGLTMYLLDGGRGGILLLFLVLLMFGVLRLNARQFTALGVFAVVCYGVAVTAVWQQRPAAFDAQVELLHLVALGTLAPCGGFFAGYVSGLRRRLRERQIDLQRAREEVHDLKVLDPLTGVSNRSAIIAFLGQERERADRLDQPLAVLLVDLYRFKRINREFGHRVGDQVLYETAQRLRGCIRDIDGLGRYGGEEFLLVLPDADVDEAGRVAARVADRIESRPMAGLPANYRQRCTVGVGLLAAADDDIWQVIERARSDAEARQTDPSR</sequence>
<reference evidence="6 7" key="1">
    <citation type="submission" date="2024-02" db="EMBL/GenBank/DDBJ databases">
        <title>New especies of Spiribacter isolated from saline water.</title>
        <authorList>
            <person name="Leon M.J."/>
            <person name="De La Haba R."/>
            <person name="Sanchez-Porro C."/>
            <person name="Ventosa A."/>
        </authorList>
    </citation>
    <scope>NUCLEOTIDE SEQUENCE [LARGE SCALE GENOMIC DNA]</scope>
    <source>
        <strain evidence="7">ag22IC6-390</strain>
    </source>
</reference>